<reference evidence="4" key="1">
    <citation type="submission" date="2016-04" db="UniProtKB">
        <authorList>
            <consortium name="WormBaseParasite"/>
        </authorList>
    </citation>
    <scope>IDENTIFICATION</scope>
</reference>
<dbReference type="Proteomes" id="UP000274756">
    <property type="component" value="Unassembled WGS sequence"/>
</dbReference>
<dbReference type="STRING" id="318479.A0A0N4U3D7"/>
<organism evidence="2 4">
    <name type="scientific">Dracunculus medinensis</name>
    <name type="common">Guinea worm</name>
    <dbReference type="NCBI Taxonomy" id="318479"/>
    <lineage>
        <taxon>Eukaryota</taxon>
        <taxon>Metazoa</taxon>
        <taxon>Ecdysozoa</taxon>
        <taxon>Nematoda</taxon>
        <taxon>Chromadorea</taxon>
        <taxon>Rhabditida</taxon>
        <taxon>Spirurina</taxon>
        <taxon>Dracunculoidea</taxon>
        <taxon>Dracunculidae</taxon>
        <taxon>Dracunculus</taxon>
    </lineage>
</organism>
<sequence>MEQNDAKCNLFINLGSETVSDSSASEILNDAVKNIDDCRTPLAELPIKKDFSSPEVTSKAERRDLGNSAANIAAMQKLDETPAVPPRHKKRRVTELRCPEVRWFYRKKGETKWNSFRGVDSLKLEIRWRQRNNIEIDKATQANMAFMQVANSLVVHDGLYCVSDDITYIYSFYWKDDEMEIRRGTWFLAESMQPIDQDMAEPIEKHHLSIFRSQTIPETAVFSDKESSKKPILTELKLKDQYEVRWNSVIDITLYNNSKTSRFLRYITWGKGTSLKRGYEEADWEDGTRVISHLILVVHGIGQKGYENLIAKNTDLVREAAYSIMEKNYAEEKSRPMILPVEWRASLVLDEGLTDFVTLPKMSSMRHALNSTVMDILYYQSPLYRNEIMGGLTNSLNTVYTKFKQNHPNFDGPISLFAHSLGSVMCYDLMTNWSPLVIYDKYVATIIENYISGDNRENVDTFHAFQNARQK</sequence>
<proteinExistence type="predicted"/>
<dbReference type="AlphaFoldDB" id="A0A0N4U3D7"/>
<evidence type="ECO:0000313" key="2">
    <source>
        <dbReference type="Proteomes" id="UP000038040"/>
    </source>
</evidence>
<gene>
    <name evidence="1" type="ORF">DME_LOCUS5597</name>
</gene>
<dbReference type="Proteomes" id="UP000038040">
    <property type="component" value="Unplaced"/>
</dbReference>
<dbReference type="PANTHER" id="PTHR23509">
    <property type="entry name" value="PA-PL1 PHOSPHOLIPASE FAMILY"/>
    <property type="match status" value="1"/>
</dbReference>
<keyword evidence="3" id="KW-1185">Reference proteome</keyword>
<dbReference type="GO" id="GO:0004620">
    <property type="term" value="F:phospholipase activity"/>
    <property type="evidence" value="ECO:0007669"/>
    <property type="project" value="TreeGrafter"/>
</dbReference>
<accession>A0A0N4U3D7</accession>
<evidence type="ECO:0000313" key="1">
    <source>
        <dbReference type="EMBL" id="VDN55624.1"/>
    </source>
</evidence>
<dbReference type="InterPro" id="IPR058055">
    <property type="entry name" value="PA-PLA1"/>
</dbReference>
<reference evidence="1 3" key="2">
    <citation type="submission" date="2018-11" db="EMBL/GenBank/DDBJ databases">
        <authorList>
            <consortium name="Pathogen Informatics"/>
        </authorList>
    </citation>
    <scope>NUCLEOTIDE SEQUENCE [LARGE SCALE GENOMIC DNA]</scope>
</reference>
<name>A0A0N4U3D7_DRAME</name>
<dbReference type="PANTHER" id="PTHR23509:SF48">
    <property type="entry name" value="INTRACELLULAR PHOSPHOLIPASE A1"/>
    <property type="match status" value="1"/>
</dbReference>
<dbReference type="GO" id="GO:0005737">
    <property type="term" value="C:cytoplasm"/>
    <property type="evidence" value="ECO:0007669"/>
    <property type="project" value="TreeGrafter"/>
</dbReference>
<dbReference type="WBParaSite" id="DME_0000123701-mRNA-1">
    <property type="protein sequence ID" value="DME_0000123701-mRNA-1"/>
    <property type="gene ID" value="DME_0000123701"/>
</dbReference>
<dbReference type="EMBL" id="UYYG01001152">
    <property type="protein sequence ID" value="VDN55624.1"/>
    <property type="molecule type" value="Genomic_DNA"/>
</dbReference>
<dbReference type="OrthoDB" id="431378at2759"/>
<protein>
    <submittedName>
        <fullName evidence="4">DDHD domain-containing protein</fullName>
    </submittedName>
</protein>
<evidence type="ECO:0000313" key="3">
    <source>
        <dbReference type="Proteomes" id="UP000274756"/>
    </source>
</evidence>
<evidence type="ECO:0000313" key="4">
    <source>
        <dbReference type="WBParaSite" id="DME_0000123701-mRNA-1"/>
    </source>
</evidence>